<keyword evidence="1" id="KW-1133">Transmembrane helix</keyword>
<keyword evidence="1" id="KW-0812">Transmembrane</keyword>
<name>A0A673MHY7_9TELE</name>
<organism evidence="3 4">
    <name type="scientific">Sinocyclocheilus rhinocerous</name>
    <dbReference type="NCBI Taxonomy" id="307959"/>
    <lineage>
        <taxon>Eukaryota</taxon>
        <taxon>Metazoa</taxon>
        <taxon>Chordata</taxon>
        <taxon>Craniata</taxon>
        <taxon>Vertebrata</taxon>
        <taxon>Euteleostomi</taxon>
        <taxon>Actinopterygii</taxon>
        <taxon>Neopterygii</taxon>
        <taxon>Teleostei</taxon>
        <taxon>Ostariophysi</taxon>
        <taxon>Cypriniformes</taxon>
        <taxon>Cyprinidae</taxon>
        <taxon>Cyprininae</taxon>
        <taxon>Sinocyclocheilus</taxon>
    </lineage>
</organism>
<dbReference type="Ensembl" id="ENSSRHT00000090160.1">
    <property type="protein sequence ID" value="ENSSRHP00000087788.1"/>
    <property type="gene ID" value="ENSSRHG00000043415.1"/>
</dbReference>
<keyword evidence="4" id="KW-1185">Reference proteome</keyword>
<evidence type="ECO:0000313" key="4">
    <source>
        <dbReference type="Proteomes" id="UP000472270"/>
    </source>
</evidence>
<protein>
    <submittedName>
        <fullName evidence="3">Uncharacterized protein</fullName>
    </submittedName>
</protein>
<reference evidence="3" key="2">
    <citation type="submission" date="2025-09" db="UniProtKB">
        <authorList>
            <consortium name="Ensembl"/>
        </authorList>
    </citation>
    <scope>IDENTIFICATION</scope>
</reference>
<keyword evidence="1" id="KW-0472">Membrane</keyword>
<sequence length="149" mass="16736">FKLMFTWCLSAVLELLQSICSIASKFSVIVKKYIAVGLPIGVIIACGLALLLLTAFVSWKLCWVPWRSKALSSSSAALAPDDCSSFHLPSLLPTVKISHTSPDIPAEVQLSMREHFLRRTQRMQRQATEPADHSNMQIWFSQHNLMYLC</sequence>
<keyword evidence="2" id="KW-0732">Signal</keyword>
<evidence type="ECO:0000256" key="1">
    <source>
        <dbReference type="SAM" id="Phobius"/>
    </source>
</evidence>
<feature type="chain" id="PRO_5025339233" evidence="2">
    <location>
        <begin position="19"/>
        <end position="149"/>
    </location>
</feature>
<dbReference type="AlphaFoldDB" id="A0A673MHY7"/>
<evidence type="ECO:0000256" key="2">
    <source>
        <dbReference type="SAM" id="SignalP"/>
    </source>
</evidence>
<reference evidence="3" key="1">
    <citation type="submission" date="2025-08" db="UniProtKB">
        <authorList>
            <consortium name="Ensembl"/>
        </authorList>
    </citation>
    <scope>IDENTIFICATION</scope>
</reference>
<feature type="signal peptide" evidence="2">
    <location>
        <begin position="1"/>
        <end position="18"/>
    </location>
</feature>
<evidence type="ECO:0000313" key="3">
    <source>
        <dbReference type="Ensembl" id="ENSSRHP00000087788.1"/>
    </source>
</evidence>
<proteinExistence type="predicted"/>
<dbReference type="Proteomes" id="UP000472270">
    <property type="component" value="Unassembled WGS sequence"/>
</dbReference>
<feature type="transmembrane region" description="Helical" evidence="1">
    <location>
        <begin position="34"/>
        <end position="59"/>
    </location>
</feature>
<accession>A0A673MHY7</accession>